<dbReference type="Gene3D" id="3.40.50.300">
    <property type="entry name" value="P-loop containing nucleotide triphosphate hydrolases"/>
    <property type="match status" value="1"/>
</dbReference>
<dbReference type="InterPro" id="IPR049945">
    <property type="entry name" value="AAA_22"/>
</dbReference>
<feature type="domain" description="AAA+ ATPase" evidence="1">
    <location>
        <begin position="40"/>
        <end position="224"/>
    </location>
</feature>
<dbReference type="EMBL" id="JAPKNB010000006">
    <property type="protein sequence ID" value="MCX5565694.1"/>
    <property type="molecule type" value="Genomic_DNA"/>
</dbReference>
<comment type="caution">
    <text evidence="2">The sequence shown here is derived from an EMBL/GenBank/DDBJ whole genome shotgun (WGS) entry which is preliminary data.</text>
</comment>
<dbReference type="GO" id="GO:0005524">
    <property type="term" value="F:ATP binding"/>
    <property type="evidence" value="ECO:0007669"/>
    <property type="project" value="UniProtKB-KW"/>
</dbReference>
<dbReference type="SMART" id="SM00382">
    <property type="entry name" value="AAA"/>
    <property type="match status" value="1"/>
</dbReference>
<accession>A0AAW5VNF3</accession>
<name>A0AAW5VNF3_9BURK</name>
<evidence type="ECO:0000313" key="2">
    <source>
        <dbReference type="EMBL" id="MCX5565694.1"/>
    </source>
</evidence>
<dbReference type="Proteomes" id="UP001208074">
    <property type="component" value="Unassembled WGS sequence"/>
</dbReference>
<keyword evidence="2" id="KW-0547">Nucleotide-binding</keyword>
<evidence type="ECO:0000313" key="3">
    <source>
        <dbReference type="Proteomes" id="UP001208074"/>
    </source>
</evidence>
<protein>
    <submittedName>
        <fullName evidence="2">ATP-binding protein</fullName>
    </submittedName>
</protein>
<dbReference type="RefSeq" id="WP_266140699.1">
    <property type="nucleotide sequence ID" value="NZ_JAPKNB010000006.1"/>
</dbReference>
<dbReference type="Pfam" id="PF13401">
    <property type="entry name" value="AAA_22"/>
    <property type="match status" value="1"/>
</dbReference>
<dbReference type="GO" id="GO:0016887">
    <property type="term" value="F:ATP hydrolysis activity"/>
    <property type="evidence" value="ECO:0007669"/>
    <property type="project" value="InterPro"/>
</dbReference>
<dbReference type="InterPro" id="IPR027417">
    <property type="entry name" value="P-loop_NTPase"/>
</dbReference>
<evidence type="ECO:0000259" key="1">
    <source>
        <dbReference type="SMART" id="SM00382"/>
    </source>
</evidence>
<gene>
    <name evidence="2" type="ORF">OSH02_09990</name>
</gene>
<dbReference type="SUPFAM" id="SSF52540">
    <property type="entry name" value="P-loop containing nucleoside triphosphate hydrolases"/>
    <property type="match status" value="1"/>
</dbReference>
<reference evidence="2" key="1">
    <citation type="submission" date="2022-11" db="EMBL/GenBank/DDBJ databases">
        <title>Biodiversity and phylogenetic relationships of bacteria.</title>
        <authorList>
            <person name="Machado R.A.R."/>
            <person name="Bhat A."/>
            <person name="Loulou A."/>
            <person name="Kallel S."/>
        </authorList>
    </citation>
    <scope>NUCLEOTIDE SEQUENCE</scope>
    <source>
        <strain evidence="2">DSM 16503</strain>
    </source>
</reference>
<sequence>MSVNTIHNPTNNITAGCRVLHPVLEHVADECKMMLNLAAGANLLLVCGPTGVGKTTLGNYLVEIETKRHEKQMHENVGLIPAIKVEAISSGEREFAWRDLFTRILRNLEGDLQLPRSESGLLPNSDNAARPLVPRSNRLADLRAAVESSLHARGTRVVIIDEAAHIIKQTSSKYLENQINTLKSLSNECNVQWVLLGSYDLYDLVSLSGQLARRTHVTHFRRYRVSENDDIRAFLGCIRGLIADIPGLEDLNLKRWGKILMENSLGCVGTLRSILLRVRSFSNSLQMPCDSVVEHALLTHAQLERIMQEIIEGEALIRPGVERSFDFESVSSAKKNRAKKVA</sequence>
<dbReference type="InterPro" id="IPR003593">
    <property type="entry name" value="AAA+_ATPase"/>
</dbReference>
<dbReference type="AlphaFoldDB" id="A0AAW5VNF3"/>
<organism evidence="2 3">
    <name type="scientific">Alcaligenes phenolicus</name>
    <dbReference type="NCBI Taxonomy" id="232846"/>
    <lineage>
        <taxon>Bacteria</taxon>
        <taxon>Pseudomonadati</taxon>
        <taxon>Pseudomonadota</taxon>
        <taxon>Betaproteobacteria</taxon>
        <taxon>Burkholderiales</taxon>
        <taxon>Alcaligenaceae</taxon>
        <taxon>Alcaligenes</taxon>
    </lineage>
</organism>
<proteinExistence type="predicted"/>
<keyword evidence="2" id="KW-0067">ATP-binding</keyword>